<gene>
    <name evidence="2" type="ORF">HAND1043_LOCUS3761</name>
</gene>
<feature type="compositionally biased region" description="Low complexity" evidence="1">
    <location>
        <begin position="185"/>
        <end position="194"/>
    </location>
</feature>
<sequence length="241" mass="26508">MPEDITWLVDKALAEGKTIQEFISSRFSESPKRVVEAEDSHSEILAHVQASQRRLAHLASRDGLESGFDDESRVRNILARASRKRWKTSSMLRVEAVERAVLQQEVDVPGLEIVHVSEGISRGWSSPEWKQGIWNSTQGIWNSTGNLLRSSSAASDFSEGPEGDRLKQTQSLRTLSRSDIESDSDSPPGSSTTSLRSYQAALAASQPGKGWGGKLKNMVAGQGKASRAKSRRRSLCDKTNE</sequence>
<organism evidence="2">
    <name type="scientific">Hemiselmis andersenii</name>
    <name type="common">Cryptophyte alga</name>
    <dbReference type="NCBI Taxonomy" id="464988"/>
    <lineage>
        <taxon>Eukaryota</taxon>
        <taxon>Cryptophyceae</taxon>
        <taxon>Cryptomonadales</taxon>
        <taxon>Hemiselmidaceae</taxon>
        <taxon>Hemiselmis</taxon>
    </lineage>
</organism>
<reference evidence="2" key="1">
    <citation type="submission" date="2021-01" db="EMBL/GenBank/DDBJ databases">
        <authorList>
            <person name="Corre E."/>
            <person name="Pelletier E."/>
            <person name="Niang G."/>
            <person name="Scheremetjew M."/>
            <person name="Finn R."/>
            <person name="Kale V."/>
            <person name="Holt S."/>
            <person name="Cochrane G."/>
            <person name="Meng A."/>
            <person name="Brown T."/>
            <person name="Cohen L."/>
        </authorList>
    </citation>
    <scope>NUCLEOTIDE SEQUENCE</scope>
    <source>
        <strain evidence="2">CCMP441</strain>
    </source>
</reference>
<accession>A0A6T8HV10</accession>
<protein>
    <submittedName>
        <fullName evidence="2">Uncharacterized protein</fullName>
    </submittedName>
</protein>
<dbReference type="EMBL" id="HBFK01006274">
    <property type="protein sequence ID" value="CAD8737269.1"/>
    <property type="molecule type" value="Transcribed_RNA"/>
</dbReference>
<evidence type="ECO:0000313" key="2">
    <source>
        <dbReference type="EMBL" id="CAD8737269.1"/>
    </source>
</evidence>
<proteinExistence type="predicted"/>
<name>A0A6T8HV10_HEMAN</name>
<evidence type="ECO:0000256" key="1">
    <source>
        <dbReference type="SAM" id="MobiDB-lite"/>
    </source>
</evidence>
<feature type="region of interest" description="Disordered" evidence="1">
    <location>
        <begin position="151"/>
        <end position="241"/>
    </location>
</feature>
<dbReference type="AlphaFoldDB" id="A0A6T8HV10"/>